<dbReference type="InterPro" id="IPR029063">
    <property type="entry name" value="SAM-dependent_MTases_sf"/>
</dbReference>
<evidence type="ECO:0000313" key="2">
    <source>
        <dbReference type="EMBL" id="MBT0654012.1"/>
    </source>
</evidence>
<reference evidence="2 3" key="1">
    <citation type="submission" date="2021-05" db="EMBL/GenBank/DDBJ databases">
        <title>The draft genome of Geobacter luticola JCM 17780.</title>
        <authorList>
            <person name="Xu Z."/>
            <person name="Masuda Y."/>
            <person name="Itoh H."/>
            <person name="Senoo K."/>
        </authorList>
    </citation>
    <scope>NUCLEOTIDE SEQUENCE [LARGE SCALE GENOMIC DNA]</scope>
    <source>
        <strain evidence="2 3">JCM 17780</strain>
    </source>
</reference>
<name>A0ABS5SIH8_9BACT</name>
<evidence type="ECO:0000259" key="1">
    <source>
        <dbReference type="Pfam" id="PF13649"/>
    </source>
</evidence>
<accession>A0ABS5SIH8</accession>
<dbReference type="CDD" id="cd02440">
    <property type="entry name" value="AdoMet_MTases"/>
    <property type="match status" value="1"/>
</dbReference>
<proteinExistence type="predicted"/>
<dbReference type="PANTHER" id="PTHR42912">
    <property type="entry name" value="METHYLTRANSFERASE"/>
    <property type="match status" value="1"/>
</dbReference>
<dbReference type="GO" id="GO:0008168">
    <property type="term" value="F:methyltransferase activity"/>
    <property type="evidence" value="ECO:0007669"/>
    <property type="project" value="UniProtKB-KW"/>
</dbReference>
<gene>
    <name evidence="2" type="ORF">KI810_13160</name>
</gene>
<dbReference type="Pfam" id="PF13649">
    <property type="entry name" value="Methyltransf_25"/>
    <property type="match status" value="1"/>
</dbReference>
<evidence type="ECO:0000313" key="3">
    <source>
        <dbReference type="Proteomes" id="UP000756860"/>
    </source>
</evidence>
<dbReference type="GO" id="GO:0032259">
    <property type="term" value="P:methylation"/>
    <property type="evidence" value="ECO:0007669"/>
    <property type="project" value="UniProtKB-KW"/>
</dbReference>
<dbReference type="SUPFAM" id="SSF53335">
    <property type="entry name" value="S-adenosyl-L-methionine-dependent methyltransferases"/>
    <property type="match status" value="1"/>
</dbReference>
<keyword evidence="3" id="KW-1185">Reference proteome</keyword>
<dbReference type="Gene3D" id="3.40.50.150">
    <property type="entry name" value="Vaccinia Virus protein VP39"/>
    <property type="match status" value="1"/>
</dbReference>
<keyword evidence="2" id="KW-0489">Methyltransferase</keyword>
<keyword evidence="2" id="KW-0808">Transferase</keyword>
<dbReference type="InterPro" id="IPR050508">
    <property type="entry name" value="Methyltransf_Superfamily"/>
</dbReference>
<protein>
    <submittedName>
        <fullName evidence="2">Methyltransferase domain-containing protein</fullName>
    </submittedName>
</protein>
<dbReference type="InterPro" id="IPR041698">
    <property type="entry name" value="Methyltransf_25"/>
</dbReference>
<dbReference type="EMBL" id="JAHCVK010000006">
    <property type="protein sequence ID" value="MBT0654012.1"/>
    <property type="molecule type" value="Genomic_DNA"/>
</dbReference>
<feature type="domain" description="Methyltransferase" evidence="1">
    <location>
        <begin position="41"/>
        <end position="135"/>
    </location>
</feature>
<sequence length="268" mass="30166">MSEKEYLMESADEVIRLDLKTDNEVTGRQALWAGIQPGMRVADIGCGSGKTTSKLFELVQPGGSALGVDIAPQRISFAQANYGRAGLEYACGDAQGSLDHLGTFDFVWVRFLLEYYRTGSCEMVANISRLVKPGGILCLTDLDHNCLSHYGLSPRMERTIREIMSGLEDKANFDPYAGRKLYSYLYDLGFEDIDVKVAGHHVIYGDLRDSDAFNWLKKVEVAPQKIGYQFSGYENGYDEFLAEFREFFHDPRRFTYSPIISCRGRKPA</sequence>
<dbReference type="Proteomes" id="UP000756860">
    <property type="component" value="Unassembled WGS sequence"/>
</dbReference>
<organism evidence="2 3">
    <name type="scientific">Geomobilimonas luticola</name>
    <dbReference type="NCBI Taxonomy" id="1114878"/>
    <lineage>
        <taxon>Bacteria</taxon>
        <taxon>Pseudomonadati</taxon>
        <taxon>Thermodesulfobacteriota</taxon>
        <taxon>Desulfuromonadia</taxon>
        <taxon>Geobacterales</taxon>
        <taxon>Geobacteraceae</taxon>
        <taxon>Geomobilimonas</taxon>
    </lineage>
</organism>
<comment type="caution">
    <text evidence="2">The sequence shown here is derived from an EMBL/GenBank/DDBJ whole genome shotgun (WGS) entry which is preliminary data.</text>
</comment>
<dbReference type="RefSeq" id="WP_214176014.1">
    <property type="nucleotide sequence ID" value="NZ_JAHCVK010000006.1"/>
</dbReference>